<reference evidence="2" key="2">
    <citation type="submission" date="2024-06" db="EMBL/GenBank/DDBJ databases">
        <authorList>
            <person name="Plum-Jensen L.E."/>
            <person name="Schramm A."/>
            <person name="Marshall I.P.G."/>
        </authorList>
    </citation>
    <scope>NUCLEOTIDE SEQUENCE</scope>
    <source>
        <strain evidence="2">Rat1</strain>
    </source>
</reference>
<evidence type="ECO:0000259" key="1">
    <source>
        <dbReference type="SMART" id="SM00642"/>
    </source>
</evidence>
<feature type="domain" description="Glycosyl hydrolase family 13 catalytic" evidence="1">
    <location>
        <begin position="149"/>
        <end position="516"/>
    </location>
</feature>
<dbReference type="GO" id="GO:0005975">
    <property type="term" value="P:carbohydrate metabolic process"/>
    <property type="evidence" value="ECO:0007669"/>
    <property type="project" value="InterPro"/>
</dbReference>
<evidence type="ECO:0000313" key="2">
    <source>
        <dbReference type="EMBL" id="XCN71789.1"/>
    </source>
</evidence>
<accession>A0AAU8LSC4</accession>
<dbReference type="SUPFAM" id="SSF51445">
    <property type="entry name" value="(Trans)glycosidases"/>
    <property type="match status" value="1"/>
</dbReference>
<keyword evidence="2" id="KW-0378">Hydrolase</keyword>
<dbReference type="Gene3D" id="3.20.20.80">
    <property type="entry name" value="Glycosidases"/>
    <property type="match status" value="1"/>
</dbReference>
<gene>
    <name evidence="2" type="ORF">Q3M24_15935</name>
</gene>
<dbReference type="EMBL" id="CP159373">
    <property type="protein sequence ID" value="XCN71789.1"/>
    <property type="molecule type" value="Genomic_DNA"/>
</dbReference>
<dbReference type="SUPFAM" id="SSF51011">
    <property type="entry name" value="Glycosyl hydrolase domain"/>
    <property type="match status" value="1"/>
</dbReference>
<dbReference type="AlphaFoldDB" id="A0AAU8LSC4"/>
<dbReference type="SMART" id="SM00642">
    <property type="entry name" value="Aamy"/>
    <property type="match status" value="1"/>
</dbReference>
<dbReference type="GO" id="GO:0016787">
    <property type="term" value="F:hydrolase activity"/>
    <property type="evidence" value="ECO:0007669"/>
    <property type="project" value="UniProtKB-KW"/>
</dbReference>
<dbReference type="InterPro" id="IPR017853">
    <property type="entry name" value="GH"/>
</dbReference>
<proteinExistence type="predicted"/>
<protein>
    <submittedName>
        <fullName evidence="2">Alpha-amylase family glycosyl hydrolase</fullName>
    </submittedName>
</protein>
<sequence>MIELAQVGAHVGLTGRNSLQLGLYLPGISTDKHYSLYADIIHSADQFSPDIEAVSVELTERDRQTGLWQFQGDINALPQIGSLGQPGRYLYRYRLHRDGQELIYSFADPYAVLSGSGTNSAFDFQVQDDFQWTDSAFSVPDISELIIYEMMVDDFANTFEGVLEKLIYLESLGVNCIELMPVTNIPEPYRWGYMPMSYFAIEERYGDANMLKRLVNACHERGIAVIHDAVYAHMHDEFCYHKVYRITEEENPMIGPFAADVFGIGTDFTKEFTFDYFTAVNRYFLDELHFDGFRYDYVPGIYDGPLGKGYSRLVYETYQYSKDIPRFRGGTHTRIIQVAEHLDMPKKIMQETYTTASKRWNPMLKAQDMLRDYGSVPEEFIDEILLIDVSDPWPREYRNEKDGDVFPVAPLQFLESHDRSRLMYIASEAEPLSDGGFDLFGRDRRNWHRLQPFAIALMTAEGVPLLWQGQEFGEIYGKDDIGGSRVLAARPLHWNFFYEREGRALVNLYRRLGKLRHQYSALRSRDSIFYRQYSKLDQGLVAYLRLPAQQNETSVLVLINFSDEDGTLRVPFSSGRWQEQLMSDKEMFEVDHSGDYEVHLPSNYGKIFVRID</sequence>
<reference evidence="2" key="1">
    <citation type="journal article" date="2024" name="Syst. Appl. Microbiol.">
        <title>First single-strain enrichments of Electrothrix cable bacteria, description of E. aestuarii sp. nov. and E. rattekaaiensis sp. nov., and proposal of a cable bacteria taxonomy following the rules of the SeqCode.</title>
        <authorList>
            <person name="Plum-Jensen L.E."/>
            <person name="Schramm A."/>
            <person name="Marshall I.P.G."/>
        </authorList>
    </citation>
    <scope>NUCLEOTIDE SEQUENCE</scope>
    <source>
        <strain evidence="2">Rat1</strain>
    </source>
</reference>
<dbReference type="KEGG" id="eaj:Q3M24_15935"/>
<dbReference type="InterPro" id="IPR006047">
    <property type="entry name" value="GH13_cat_dom"/>
</dbReference>
<dbReference type="PANTHER" id="PTHR43002">
    <property type="entry name" value="GLYCOGEN DEBRANCHING ENZYME"/>
    <property type="match status" value="1"/>
</dbReference>
<organism evidence="2">
    <name type="scientific">Candidatus Electrothrix aestuarii</name>
    <dbReference type="NCBI Taxonomy" id="3062594"/>
    <lineage>
        <taxon>Bacteria</taxon>
        <taxon>Pseudomonadati</taxon>
        <taxon>Thermodesulfobacteriota</taxon>
        <taxon>Desulfobulbia</taxon>
        <taxon>Desulfobulbales</taxon>
        <taxon>Desulfobulbaceae</taxon>
        <taxon>Candidatus Electrothrix</taxon>
    </lineage>
</organism>
<dbReference type="Pfam" id="PF00128">
    <property type="entry name" value="Alpha-amylase"/>
    <property type="match status" value="1"/>
</dbReference>
<name>A0AAU8LSC4_9BACT</name>